<dbReference type="Pfam" id="PF00072">
    <property type="entry name" value="Response_reg"/>
    <property type="match status" value="1"/>
</dbReference>
<dbReference type="Proteomes" id="UP000321413">
    <property type="component" value="Unassembled WGS sequence"/>
</dbReference>
<feature type="DNA-binding region" description="OmpR/PhoB-type" evidence="9">
    <location>
        <begin position="124"/>
        <end position="218"/>
    </location>
</feature>
<dbReference type="Gene3D" id="3.40.50.2300">
    <property type="match status" value="1"/>
</dbReference>
<dbReference type="GO" id="GO:0005829">
    <property type="term" value="C:cytosol"/>
    <property type="evidence" value="ECO:0007669"/>
    <property type="project" value="TreeGrafter"/>
</dbReference>
<evidence type="ECO:0000256" key="2">
    <source>
        <dbReference type="ARBA" id="ARBA00022490"/>
    </source>
</evidence>
<dbReference type="GO" id="GO:0032993">
    <property type="term" value="C:protein-DNA complex"/>
    <property type="evidence" value="ECO:0007669"/>
    <property type="project" value="TreeGrafter"/>
</dbReference>
<proteinExistence type="predicted"/>
<dbReference type="InterPro" id="IPR039420">
    <property type="entry name" value="WalR-like"/>
</dbReference>
<gene>
    <name evidence="12" type="ORF">FVD38_15830</name>
</gene>
<dbReference type="PROSITE" id="PS51755">
    <property type="entry name" value="OMPR_PHOB"/>
    <property type="match status" value="1"/>
</dbReference>
<evidence type="ECO:0000256" key="6">
    <source>
        <dbReference type="ARBA" id="ARBA00023125"/>
    </source>
</evidence>
<dbReference type="InterPro" id="IPR001789">
    <property type="entry name" value="Sig_transdc_resp-reg_receiver"/>
</dbReference>
<keyword evidence="2" id="KW-0963">Cytoplasm</keyword>
<dbReference type="PROSITE" id="PS50110">
    <property type="entry name" value="RESPONSE_REGULATORY"/>
    <property type="match status" value="1"/>
</dbReference>
<sequence>MNILLVEDDAMLAAAIRERARQEGLVLDHAADAESARLALLDNVYSVILLDLGLPGESGLSLLRGLRAAYNATPVIILTARAQMSERIAGLDAGADDYLVKPFEFSELWARMRAVTRRSEGKTVPTLTCRNVVLDVARQAVTCDGQPVPLSAYEYRTLLVFMERPGHIIARSHLQTLIYGADGDVESNTIAVFIHQLRRKLGEDIIETVHGQGYRLGKDVA</sequence>
<keyword evidence="13" id="KW-1185">Reference proteome</keyword>
<organism evidence="12 13">
    <name type="scientific">Massilia arenae</name>
    <dbReference type="NCBI Taxonomy" id="2603288"/>
    <lineage>
        <taxon>Bacteria</taxon>
        <taxon>Pseudomonadati</taxon>
        <taxon>Pseudomonadota</taxon>
        <taxon>Betaproteobacteria</taxon>
        <taxon>Burkholderiales</taxon>
        <taxon>Oxalobacteraceae</taxon>
        <taxon>Telluria group</taxon>
        <taxon>Massilia</taxon>
    </lineage>
</organism>
<dbReference type="Gene3D" id="6.10.250.690">
    <property type="match status" value="1"/>
</dbReference>
<dbReference type="RefSeq" id="WP_147935697.1">
    <property type="nucleotide sequence ID" value="NZ_VPFD01000016.1"/>
</dbReference>
<dbReference type="SMART" id="SM00448">
    <property type="entry name" value="REC"/>
    <property type="match status" value="1"/>
</dbReference>
<dbReference type="SUPFAM" id="SSF52172">
    <property type="entry name" value="CheY-like"/>
    <property type="match status" value="1"/>
</dbReference>
<accession>A0A5C7FSC3</accession>
<evidence type="ECO:0000256" key="7">
    <source>
        <dbReference type="ARBA" id="ARBA00023163"/>
    </source>
</evidence>
<dbReference type="InterPro" id="IPR001867">
    <property type="entry name" value="OmpR/PhoB-type_DNA-bd"/>
</dbReference>
<dbReference type="CDD" id="cd17624">
    <property type="entry name" value="REC_OmpR_PmrA-like"/>
    <property type="match status" value="1"/>
</dbReference>
<dbReference type="PANTHER" id="PTHR48111:SF35">
    <property type="entry name" value="TRANSCRIPTIONAL REGULATORY PROTEIN QSEB"/>
    <property type="match status" value="1"/>
</dbReference>
<dbReference type="GO" id="GO:0000976">
    <property type="term" value="F:transcription cis-regulatory region binding"/>
    <property type="evidence" value="ECO:0007669"/>
    <property type="project" value="TreeGrafter"/>
</dbReference>
<evidence type="ECO:0000256" key="8">
    <source>
        <dbReference type="PROSITE-ProRule" id="PRU00169"/>
    </source>
</evidence>
<reference evidence="12 13" key="1">
    <citation type="submission" date="2019-08" db="EMBL/GenBank/DDBJ databases">
        <title>Massilia golmudensis sp. nov., isolated from sand in the Qinghai-Tibetan Plateau.</title>
        <authorList>
            <person name="Zhang B."/>
        </authorList>
    </citation>
    <scope>NUCLEOTIDE SEQUENCE [LARGE SCALE GENOMIC DNA]</scope>
    <source>
        <strain evidence="12 13">GEM5</strain>
    </source>
</reference>
<keyword evidence="4" id="KW-0902">Two-component regulatory system</keyword>
<evidence type="ECO:0000259" key="10">
    <source>
        <dbReference type="PROSITE" id="PS50110"/>
    </source>
</evidence>
<dbReference type="Gene3D" id="1.10.10.10">
    <property type="entry name" value="Winged helix-like DNA-binding domain superfamily/Winged helix DNA-binding domain"/>
    <property type="match status" value="1"/>
</dbReference>
<dbReference type="PANTHER" id="PTHR48111">
    <property type="entry name" value="REGULATOR OF RPOS"/>
    <property type="match status" value="1"/>
</dbReference>
<dbReference type="AlphaFoldDB" id="A0A5C7FSC3"/>
<evidence type="ECO:0000313" key="13">
    <source>
        <dbReference type="Proteomes" id="UP000321413"/>
    </source>
</evidence>
<evidence type="ECO:0000313" key="12">
    <source>
        <dbReference type="EMBL" id="TXF98757.1"/>
    </source>
</evidence>
<keyword evidence="6 9" id="KW-0238">DNA-binding</keyword>
<dbReference type="GO" id="GO:0006355">
    <property type="term" value="P:regulation of DNA-templated transcription"/>
    <property type="evidence" value="ECO:0007669"/>
    <property type="project" value="InterPro"/>
</dbReference>
<evidence type="ECO:0000256" key="5">
    <source>
        <dbReference type="ARBA" id="ARBA00023015"/>
    </source>
</evidence>
<evidence type="ECO:0000256" key="4">
    <source>
        <dbReference type="ARBA" id="ARBA00023012"/>
    </source>
</evidence>
<feature type="modified residue" description="4-aspartylphosphate" evidence="8">
    <location>
        <position position="51"/>
    </location>
</feature>
<dbReference type="Pfam" id="PF00486">
    <property type="entry name" value="Trans_reg_C"/>
    <property type="match status" value="1"/>
</dbReference>
<comment type="caution">
    <text evidence="12">The sequence shown here is derived from an EMBL/GenBank/DDBJ whole genome shotgun (WGS) entry which is preliminary data.</text>
</comment>
<dbReference type="InterPro" id="IPR011006">
    <property type="entry name" value="CheY-like_superfamily"/>
</dbReference>
<dbReference type="GO" id="GO:0000156">
    <property type="term" value="F:phosphorelay response regulator activity"/>
    <property type="evidence" value="ECO:0007669"/>
    <property type="project" value="TreeGrafter"/>
</dbReference>
<protein>
    <submittedName>
        <fullName evidence="12">Response regulator transcription factor</fullName>
    </submittedName>
</protein>
<feature type="domain" description="OmpR/PhoB-type" evidence="11">
    <location>
        <begin position="124"/>
        <end position="218"/>
    </location>
</feature>
<keyword evidence="7" id="KW-0804">Transcription</keyword>
<dbReference type="InterPro" id="IPR036388">
    <property type="entry name" value="WH-like_DNA-bd_sf"/>
</dbReference>
<keyword evidence="5" id="KW-0805">Transcription regulation</keyword>
<dbReference type="EMBL" id="VPFD01000016">
    <property type="protein sequence ID" value="TXF98757.1"/>
    <property type="molecule type" value="Genomic_DNA"/>
</dbReference>
<comment type="subcellular location">
    <subcellularLocation>
        <location evidence="1">Cytoplasm</location>
    </subcellularLocation>
</comment>
<evidence type="ECO:0000256" key="1">
    <source>
        <dbReference type="ARBA" id="ARBA00004496"/>
    </source>
</evidence>
<evidence type="ECO:0000256" key="3">
    <source>
        <dbReference type="ARBA" id="ARBA00022553"/>
    </source>
</evidence>
<evidence type="ECO:0000259" key="11">
    <source>
        <dbReference type="PROSITE" id="PS51755"/>
    </source>
</evidence>
<evidence type="ECO:0000256" key="9">
    <source>
        <dbReference type="PROSITE-ProRule" id="PRU01091"/>
    </source>
</evidence>
<dbReference type="CDD" id="cd00383">
    <property type="entry name" value="trans_reg_C"/>
    <property type="match status" value="1"/>
</dbReference>
<name>A0A5C7FSC3_9BURK</name>
<feature type="domain" description="Response regulatory" evidence="10">
    <location>
        <begin position="2"/>
        <end position="116"/>
    </location>
</feature>
<keyword evidence="3 8" id="KW-0597">Phosphoprotein</keyword>
<dbReference type="SMART" id="SM00862">
    <property type="entry name" value="Trans_reg_C"/>
    <property type="match status" value="1"/>
</dbReference>